<gene>
    <name evidence="1" type="ORF">FA95DRAFT_1613879</name>
</gene>
<name>A0ACB8R1P2_9AGAM</name>
<organism evidence="1 2">
    <name type="scientific">Auriscalpium vulgare</name>
    <dbReference type="NCBI Taxonomy" id="40419"/>
    <lineage>
        <taxon>Eukaryota</taxon>
        <taxon>Fungi</taxon>
        <taxon>Dikarya</taxon>
        <taxon>Basidiomycota</taxon>
        <taxon>Agaricomycotina</taxon>
        <taxon>Agaricomycetes</taxon>
        <taxon>Russulales</taxon>
        <taxon>Auriscalpiaceae</taxon>
        <taxon>Auriscalpium</taxon>
    </lineage>
</organism>
<protein>
    <submittedName>
        <fullName evidence="1">Uncharacterized protein</fullName>
    </submittedName>
</protein>
<keyword evidence="2" id="KW-1185">Reference proteome</keyword>
<dbReference type="Proteomes" id="UP000814033">
    <property type="component" value="Unassembled WGS sequence"/>
</dbReference>
<proteinExistence type="predicted"/>
<sequence length="112" mass="13074">MGNEEREAMRECIQMRGILRSDVAEMDDEHYVQALRARLSEALCEARKYMRDTEDVDDVQVHRYRRRIAGYAQIIELVEQGSDAEHFACLDGAHIFSGCRVNRRVFKQAYGF</sequence>
<reference evidence="1" key="1">
    <citation type="submission" date="2021-02" db="EMBL/GenBank/DDBJ databases">
        <authorList>
            <consortium name="DOE Joint Genome Institute"/>
            <person name="Ahrendt S."/>
            <person name="Looney B.P."/>
            <person name="Miyauchi S."/>
            <person name="Morin E."/>
            <person name="Drula E."/>
            <person name="Courty P.E."/>
            <person name="Chicoki N."/>
            <person name="Fauchery L."/>
            <person name="Kohler A."/>
            <person name="Kuo A."/>
            <person name="Labutti K."/>
            <person name="Pangilinan J."/>
            <person name="Lipzen A."/>
            <person name="Riley R."/>
            <person name="Andreopoulos W."/>
            <person name="He G."/>
            <person name="Johnson J."/>
            <person name="Barry K.W."/>
            <person name="Grigoriev I.V."/>
            <person name="Nagy L."/>
            <person name="Hibbett D."/>
            <person name="Henrissat B."/>
            <person name="Matheny P.B."/>
            <person name="Labbe J."/>
            <person name="Martin F."/>
        </authorList>
    </citation>
    <scope>NUCLEOTIDE SEQUENCE</scope>
    <source>
        <strain evidence="1">FP105234-sp</strain>
    </source>
</reference>
<reference evidence="1" key="2">
    <citation type="journal article" date="2022" name="New Phytol.">
        <title>Evolutionary transition to the ectomycorrhizal habit in the genomes of a hyperdiverse lineage of mushroom-forming fungi.</title>
        <authorList>
            <person name="Looney B."/>
            <person name="Miyauchi S."/>
            <person name="Morin E."/>
            <person name="Drula E."/>
            <person name="Courty P.E."/>
            <person name="Kohler A."/>
            <person name="Kuo A."/>
            <person name="LaButti K."/>
            <person name="Pangilinan J."/>
            <person name="Lipzen A."/>
            <person name="Riley R."/>
            <person name="Andreopoulos W."/>
            <person name="He G."/>
            <person name="Johnson J."/>
            <person name="Nolan M."/>
            <person name="Tritt A."/>
            <person name="Barry K.W."/>
            <person name="Grigoriev I.V."/>
            <person name="Nagy L.G."/>
            <person name="Hibbett D."/>
            <person name="Henrissat B."/>
            <person name="Matheny P.B."/>
            <person name="Labbe J."/>
            <person name="Martin F.M."/>
        </authorList>
    </citation>
    <scope>NUCLEOTIDE SEQUENCE</scope>
    <source>
        <strain evidence="1">FP105234-sp</strain>
    </source>
</reference>
<evidence type="ECO:0000313" key="2">
    <source>
        <dbReference type="Proteomes" id="UP000814033"/>
    </source>
</evidence>
<accession>A0ACB8R1P2</accession>
<comment type="caution">
    <text evidence="1">The sequence shown here is derived from an EMBL/GenBank/DDBJ whole genome shotgun (WGS) entry which is preliminary data.</text>
</comment>
<dbReference type="EMBL" id="MU276713">
    <property type="protein sequence ID" value="KAI0037792.1"/>
    <property type="molecule type" value="Genomic_DNA"/>
</dbReference>
<evidence type="ECO:0000313" key="1">
    <source>
        <dbReference type="EMBL" id="KAI0037792.1"/>
    </source>
</evidence>